<keyword evidence="3" id="KW-1185">Reference proteome</keyword>
<sequence>LLLKQKFEFKSLILFASCKTVLIILVVKCIRLAHYRSNKLLDMGKS</sequence>
<keyword evidence="1" id="KW-0472">Membrane</keyword>
<organism evidence="2 3">
    <name type="scientific">Pseudolycoriella hygida</name>
    <dbReference type="NCBI Taxonomy" id="35572"/>
    <lineage>
        <taxon>Eukaryota</taxon>
        <taxon>Metazoa</taxon>
        <taxon>Ecdysozoa</taxon>
        <taxon>Arthropoda</taxon>
        <taxon>Hexapoda</taxon>
        <taxon>Insecta</taxon>
        <taxon>Pterygota</taxon>
        <taxon>Neoptera</taxon>
        <taxon>Endopterygota</taxon>
        <taxon>Diptera</taxon>
        <taxon>Nematocera</taxon>
        <taxon>Sciaroidea</taxon>
        <taxon>Sciaridae</taxon>
        <taxon>Pseudolycoriella</taxon>
    </lineage>
</organism>
<accession>A0A9Q0N956</accession>
<feature type="non-terminal residue" evidence="2">
    <location>
        <position position="46"/>
    </location>
</feature>
<protein>
    <submittedName>
        <fullName evidence="2">Uncharacterized protein</fullName>
    </submittedName>
</protein>
<dbReference type="EMBL" id="WJQU01000001">
    <property type="protein sequence ID" value="KAJ6645944.1"/>
    <property type="molecule type" value="Genomic_DNA"/>
</dbReference>
<evidence type="ECO:0000256" key="1">
    <source>
        <dbReference type="SAM" id="Phobius"/>
    </source>
</evidence>
<dbReference type="Proteomes" id="UP001151699">
    <property type="component" value="Chromosome A"/>
</dbReference>
<dbReference type="AlphaFoldDB" id="A0A9Q0N956"/>
<keyword evidence="1" id="KW-1133">Transmembrane helix</keyword>
<name>A0A9Q0N956_9DIPT</name>
<comment type="caution">
    <text evidence="2">The sequence shown here is derived from an EMBL/GenBank/DDBJ whole genome shotgun (WGS) entry which is preliminary data.</text>
</comment>
<gene>
    <name evidence="2" type="ORF">Bhyg_01153</name>
</gene>
<keyword evidence="1" id="KW-0812">Transmembrane</keyword>
<evidence type="ECO:0000313" key="3">
    <source>
        <dbReference type="Proteomes" id="UP001151699"/>
    </source>
</evidence>
<evidence type="ECO:0000313" key="2">
    <source>
        <dbReference type="EMBL" id="KAJ6645944.1"/>
    </source>
</evidence>
<reference evidence="2" key="1">
    <citation type="submission" date="2022-07" db="EMBL/GenBank/DDBJ databases">
        <authorList>
            <person name="Trinca V."/>
            <person name="Uliana J.V.C."/>
            <person name="Torres T.T."/>
            <person name="Ward R.J."/>
            <person name="Monesi N."/>
        </authorList>
    </citation>
    <scope>NUCLEOTIDE SEQUENCE</scope>
    <source>
        <strain evidence="2">HSMRA1968</strain>
        <tissue evidence="2">Whole embryos</tissue>
    </source>
</reference>
<feature type="transmembrane region" description="Helical" evidence="1">
    <location>
        <begin position="12"/>
        <end position="33"/>
    </location>
</feature>
<proteinExistence type="predicted"/>